<evidence type="ECO:0000256" key="3">
    <source>
        <dbReference type="ARBA" id="ARBA00022692"/>
    </source>
</evidence>
<evidence type="ECO:0000256" key="2">
    <source>
        <dbReference type="ARBA" id="ARBA00022475"/>
    </source>
</evidence>
<dbReference type="Proteomes" id="UP000199577">
    <property type="component" value="Unassembled WGS sequence"/>
</dbReference>
<evidence type="ECO:0000256" key="8">
    <source>
        <dbReference type="SAM" id="Phobius"/>
    </source>
</evidence>
<reference evidence="11 12" key="1">
    <citation type="submission" date="2016-10" db="EMBL/GenBank/DDBJ databases">
        <authorList>
            <person name="de Groot N.N."/>
        </authorList>
    </citation>
    <scope>NUCLEOTIDE SEQUENCE [LARGE SCALE GENOMIC DNA]</scope>
    <source>
        <strain evidence="11 12">DSM 22900</strain>
    </source>
</reference>
<feature type="transmembrane region" description="Helical" evidence="8">
    <location>
        <begin position="386"/>
        <end position="417"/>
    </location>
</feature>
<keyword evidence="12" id="KW-1185">Reference proteome</keyword>
<dbReference type="InterPro" id="IPR003838">
    <property type="entry name" value="ABC3_permease_C"/>
</dbReference>
<feature type="compositionally biased region" description="Low complexity" evidence="7">
    <location>
        <begin position="248"/>
        <end position="260"/>
    </location>
</feature>
<dbReference type="STRING" id="623281.SAMN05421747_106131"/>
<dbReference type="InterPro" id="IPR025857">
    <property type="entry name" value="MacB_PCD"/>
</dbReference>
<evidence type="ECO:0000256" key="6">
    <source>
        <dbReference type="ARBA" id="ARBA00038076"/>
    </source>
</evidence>
<protein>
    <submittedName>
        <fullName evidence="11">Putative ABC transport system permease protein</fullName>
    </submittedName>
</protein>
<feature type="domain" description="MacB-like periplasmic core" evidence="10">
    <location>
        <begin position="22"/>
        <end position="200"/>
    </location>
</feature>
<feature type="compositionally biased region" description="Basic and acidic residues" evidence="7">
    <location>
        <begin position="232"/>
        <end position="247"/>
    </location>
</feature>
<dbReference type="Pfam" id="PF02687">
    <property type="entry name" value="FtsX"/>
    <property type="match status" value="1"/>
</dbReference>
<keyword evidence="5 8" id="KW-0472">Membrane</keyword>
<evidence type="ECO:0000259" key="10">
    <source>
        <dbReference type="Pfam" id="PF12704"/>
    </source>
</evidence>
<evidence type="ECO:0000313" key="12">
    <source>
        <dbReference type="Proteomes" id="UP000199577"/>
    </source>
</evidence>
<keyword evidence="4 8" id="KW-1133">Transmembrane helix</keyword>
<dbReference type="GO" id="GO:0022857">
    <property type="term" value="F:transmembrane transporter activity"/>
    <property type="evidence" value="ECO:0007669"/>
    <property type="project" value="TreeGrafter"/>
</dbReference>
<sequence>MNLLQIAWKNIRQNQATSILGVLLTAFGTGILCVLLLTSHQLEEQLDNNSRGIDLVVGAKGSPIQLILSSVYHMDNPTGNISLAEANKLTANPMVKLAVPLSLGDNYRGHRIVGTDSSFLQLYGLELAEGRLWQGDFEAVVGAEVVRRHGLRIGDKIYGAHGLSSGGHTHDEHPYTVTGILGTKHPIADRLILTNLASVWRMHGDHADTDAEAHDHGHHHDADDQHDVVGVEEHEHHHGETHEHTTTDHPTPTTDHPTPTTDHRSPNTDHRSPTTDHQLVKSIMGDIGSGEREITSLLIQYRNPAAIGMFPRLVNQNTALQAASPAIESARLFSLLGIGIDSLQVLAYVIMLMAALSIFISLYNALKNRKYDLAIMRTLGASQGKLFGIVIAEGILLTFVGAVFGIIIGHIALYAISSSTTGNATLLNAMTLLPQEAWLVAIGVGIGFVAAALPAIKAYRTPISQTLSGN</sequence>
<dbReference type="OrthoDB" id="9784014at2"/>
<feature type="transmembrane region" description="Helical" evidence="8">
    <location>
        <begin position="345"/>
        <end position="366"/>
    </location>
</feature>
<evidence type="ECO:0000313" key="11">
    <source>
        <dbReference type="EMBL" id="SFC21940.1"/>
    </source>
</evidence>
<evidence type="ECO:0000256" key="1">
    <source>
        <dbReference type="ARBA" id="ARBA00004651"/>
    </source>
</evidence>
<accession>A0A1I1HLI4</accession>
<organism evidence="11 12">
    <name type="scientific">Parapedobacter composti</name>
    <dbReference type="NCBI Taxonomy" id="623281"/>
    <lineage>
        <taxon>Bacteria</taxon>
        <taxon>Pseudomonadati</taxon>
        <taxon>Bacteroidota</taxon>
        <taxon>Sphingobacteriia</taxon>
        <taxon>Sphingobacteriales</taxon>
        <taxon>Sphingobacteriaceae</taxon>
        <taxon>Parapedobacter</taxon>
    </lineage>
</organism>
<dbReference type="EMBL" id="FOLL01000006">
    <property type="protein sequence ID" value="SFC21940.1"/>
    <property type="molecule type" value="Genomic_DNA"/>
</dbReference>
<dbReference type="InterPro" id="IPR050250">
    <property type="entry name" value="Macrolide_Exporter_MacB"/>
</dbReference>
<proteinExistence type="inferred from homology"/>
<dbReference type="Pfam" id="PF12704">
    <property type="entry name" value="MacB_PCD"/>
    <property type="match status" value="1"/>
</dbReference>
<evidence type="ECO:0000259" key="9">
    <source>
        <dbReference type="Pfam" id="PF02687"/>
    </source>
</evidence>
<gene>
    <name evidence="11" type="ORF">SAMN05421747_106131</name>
</gene>
<comment type="similarity">
    <text evidence="6">Belongs to the ABC-4 integral membrane protein family.</text>
</comment>
<dbReference type="RefSeq" id="WP_090973203.1">
    <property type="nucleotide sequence ID" value="NZ_FOLL01000006.1"/>
</dbReference>
<keyword evidence="2" id="KW-1003">Cell membrane</keyword>
<feature type="region of interest" description="Disordered" evidence="7">
    <location>
        <begin position="232"/>
        <end position="277"/>
    </location>
</feature>
<keyword evidence="3 8" id="KW-0812">Transmembrane</keyword>
<evidence type="ECO:0000256" key="4">
    <source>
        <dbReference type="ARBA" id="ARBA00022989"/>
    </source>
</evidence>
<dbReference type="PANTHER" id="PTHR30572">
    <property type="entry name" value="MEMBRANE COMPONENT OF TRANSPORTER-RELATED"/>
    <property type="match status" value="1"/>
</dbReference>
<feature type="transmembrane region" description="Helical" evidence="8">
    <location>
        <begin position="20"/>
        <end position="38"/>
    </location>
</feature>
<feature type="transmembrane region" description="Helical" evidence="8">
    <location>
        <begin position="437"/>
        <end position="456"/>
    </location>
</feature>
<dbReference type="PANTHER" id="PTHR30572:SF4">
    <property type="entry name" value="ABC TRANSPORTER PERMEASE YTRF"/>
    <property type="match status" value="1"/>
</dbReference>
<name>A0A1I1HLI4_9SPHI</name>
<evidence type="ECO:0000256" key="7">
    <source>
        <dbReference type="SAM" id="MobiDB-lite"/>
    </source>
</evidence>
<feature type="compositionally biased region" description="Basic and acidic residues" evidence="7">
    <location>
        <begin position="261"/>
        <end position="274"/>
    </location>
</feature>
<feature type="domain" description="ABC3 transporter permease C-terminal" evidence="9">
    <location>
        <begin position="346"/>
        <end position="462"/>
    </location>
</feature>
<comment type="subcellular location">
    <subcellularLocation>
        <location evidence="1">Cell membrane</location>
        <topology evidence="1">Multi-pass membrane protein</topology>
    </subcellularLocation>
</comment>
<dbReference type="GO" id="GO:0005886">
    <property type="term" value="C:plasma membrane"/>
    <property type="evidence" value="ECO:0007669"/>
    <property type="project" value="UniProtKB-SubCell"/>
</dbReference>
<evidence type="ECO:0000256" key="5">
    <source>
        <dbReference type="ARBA" id="ARBA00023136"/>
    </source>
</evidence>
<dbReference type="AlphaFoldDB" id="A0A1I1HLI4"/>